<evidence type="ECO:0000313" key="1">
    <source>
        <dbReference type="EMBL" id="TMS16253.1"/>
    </source>
</evidence>
<organism evidence="1 2">
    <name type="scientific">Larimichthys crocea</name>
    <name type="common">Large yellow croaker</name>
    <name type="synonym">Pseudosciaena crocea</name>
    <dbReference type="NCBI Taxonomy" id="215358"/>
    <lineage>
        <taxon>Eukaryota</taxon>
        <taxon>Metazoa</taxon>
        <taxon>Chordata</taxon>
        <taxon>Craniata</taxon>
        <taxon>Vertebrata</taxon>
        <taxon>Euteleostomi</taxon>
        <taxon>Actinopterygii</taxon>
        <taxon>Neopterygii</taxon>
        <taxon>Teleostei</taxon>
        <taxon>Neoteleostei</taxon>
        <taxon>Acanthomorphata</taxon>
        <taxon>Eupercaria</taxon>
        <taxon>Sciaenidae</taxon>
        <taxon>Larimichthys</taxon>
    </lineage>
</organism>
<accession>A0ACD3RC70</accession>
<keyword evidence="2" id="KW-1185">Reference proteome</keyword>
<sequence>MHCFHSPPPPSASTFLLLRPPQTPQICQNLHPYLLLLLLSPLSIQLHLFLCASPRLSLHLVTCVSHSWPTCCFTQTHIGTYATYTPVSQTCQSTRERDGERKTSSLFPNIFSIFNLKLKSEECLSPGVSRTNNWQLD</sequence>
<protein>
    <submittedName>
        <fullName evidence="1">Uncharacterized protein</fullName>
    </submittedName>
</protein>
<comment type="caution">
    <text evidence="1">The sequence shown here is derived from an EMBL/GenBank/DDBJ whole genome shotgun (WGS) entry which is preliminary data.</text>
</comment>
<gene>
    <name evidence="1" type="ORF">E3U43_013546</name>
</gene>
<evidence type="ECO:0000313" key="2">
    <source>
        <dbReference type="Proteomes" id="UP000793456"/>
    </source>
</evidence>
<dbReference type="EMBL" id="CM011681">
    <property type="protein sequence ID" value="TMS16253.1"/>
    <property type="molecule type" value="Genomic_DNA"/>
</dbReference>
<dbReference type="Proteomes" id="UP000793456">
    <property type="component" value="Chromosome VIII"/>
</dbReference>
<name>A0ACD3RC70_LARCR</name>
<proteinExistence type="predicted"/>
<reference evidence="1" key="1">
    <citation type="submission" date="2018-11" db="EMBL/GenBank/DDBJ databases">
        <title>The sequence and de novo assembly of Larimichthys crocea genome using PacBio and Hi-C technologies.</title>
        <authorList>
            <person name="Xu P."/>
            <person name="Chen B."/>
            <person name="Zhou Z."/>
            <person name="Ke Q."/>
            <person name="Wu Y."/>
            <person name="Bai H."/>
            <person name="Pu F."/>
        </authorList>
    </citation>
    <scope>NUCLEOTIDE SEQUENCE</scope>
    <source>
        <tissue evidence="1">Muscle</tissue>
    </source>
</reference>